<keyword evidence="1" id="KW-1015">Disulfide bond</keyword>
<reference evidence="3 4" key="1">
    <citation type="submission" date="2024-05" db="EMBL/GenBank/DDBJ databases">
        <authorList>
            <person name="Wallberg A."/>
        </authorList>
    </citation>
    <scope>NUCLEOTIDE SEQUENCE [LARGE SCALE GENOMIC DNA]</scope>
</reference>
<evidence type="ECO:0000259" key="2">
    <source>
        <dbReference type="PROSITE" id="PS50041"/>
    </source>
</evidence>
<accession>A0AAV2SKV0</accession>
<sequence length="320" mass="35935">NKELKDHVKNVTQVFSDQSYYFASLLENSLHHSMLINKLDGIDSQTRNSEIKILNKIDAINSKSIDIHTRVISEVEDIGRKSSSIQNKLNNLSNSILSMGGSKSTMARIENLSMAIKRESELVGNSISKLDNITHTVSHLKSATNNYLNESSNIRTSISHIEEHMNTSKLILSQLGELIQNRTTKIACTVPWVFLEGSGCFLFIKEECDWDSARSKCKMKGADLAILNTQTKRNAVATFIGSAGNGNIFIWWIGGNDRSGQWLWIDGKPITEGWHSTEWIQPNHDDEDNTCLHLQRPAQNGGNLWDFRCDSVKTALICEK</sequence>
<keyword evidence="4" id="KW-1185">Reference proteome</keyword>
<evidence type="ECO:0000313" key="3">
    <source>
        <dbReference type="EMBL" id="CAL4195461.1"/>
    </source>
</evidence>
<gene>
    <name evidence="3" type="ORF">MNOR_LOCUS37054</name>
</gene>
<dbReference type="InterPro" id="IPR016186">
    <property type="entry name" value="C-type_lectin-like/link_sf"/>
</dbReference>
<dbReference type="AlphaFoldDB" id="A0AAV2SKV0"/>
<dbReference type="InterPro" id="IPR050111">
    <property type="entry name" value="C-type_lectin/snaclec_domain"/>
</dbReference>
<dbReference type="Gene3D" id="3.10.100.10">
    <property type="entry name" value="Mannose-Binding Protein A, subunit A"/>
    <property type="match status" value="1"/>
</dbReference>
<dbReference type="EMBL" id="CAXKWB010071744">
    <property type="protein sequence ID" value="CAL4195461.1"/>
    <property type="molecule type" value="Genomic_DNA"/>
</dbReference>
<dbReference type="SMART" id="SM00034">
    <property type="entry name" value="CLECT"/>
    <property type="match status" value="1"/>
</dbReference>
<dbReference type="PANTHER" id="PTHR22803">
    <property type="entry name" value="MANNOSE, PHOSPHOLIPASE, LECTIN RECEPTOR RELATED"/>
    <property type="match status" value="1"/>
</dbReference>
<comment type="caution">
    <text evidence="3">The sequence shown here is derived from an EMBL/GenBank/DDBJ whole genome shotgun (WGS) entry which is preliminary data.</text>
</comment>
<dbReference type="PROSITE" id="PS50041">
    <property type="entry name" value="C_TYPE_LECTIN_2"/>
    <property type="match status" value="1"/>
</dbReference>
<dbReference type="SUPFAM" id="SSF56436">
    <property type="entry name" value="C-type lectin-like"/>
    <property type="match status" value="1"/>
</dbReference>
<dbReference type="CDD" id="cd00037">
    <property type="entry name" value="CLECT"/>
    <property type="match status" value="1"/>
</dbReference>
<organism evidence="3 4">
    <name type="scientific">Meganyctiphanes norvegica</name>
    <name type="common">Northern krill</name>
    <name type="synonym">Thysanopoda norvegica</name>
    <dbReference type="NCBI Taxonomy" id="48144"/>
    <lineage>
        <taxon>Eukaryota</taxon>
        <taxon>Metazoa</taxon>
        <taxon>Ecdysozoa</taxon>
        <taxon>Arthropoda</taxon>
        <taxon>Crustacea</taxon>
        <taxon>Multicrustacea</taxon>
        <taxon>Malacostraca</taxon>
        <taxon>Eumalacostraca</taxon>
        <taxon>Eucarida</taxon>
        <taxon>Euphausiacea</taxon>
        <taxon>Euphausiidae</taxon>
        <taxon>Meganyctiphanes</taxon>
    </lineage>
</organism>
<feature type="non-terminal residue" evidence="3">
    <location>
        <position position="1"/>
    </location>
</feature>
<dbReference type="Proteomes" id="UP001497623">
    <property type="component" value="Unassembled WGS sequence"/>
</dbReference>
<evidence type="ECO:0000313" key="4">
    <source>
        <dbReference type="Proteomes" id="UP001497623"/>
    </source>
</evidence>
<evidence type="ECO:0000256" key="1">
    <source>
        <dbReference type="ARBA" id="ARBA00023157"/>
    </source>
</evidence>
<dbReference type="InterPro" id="IPR016187">
    <property type="entry name" value="CTDL_fold"/>
</dbReference>
<proteinExistence type="predicted"/>
<protein>
    <recommendedName>
        <fullName evidence="2">C-type lectin domain-containing protein</fullName>
    </recommendedName>
</protein>
<dbReference type="InterPro" id="IPR001304">
    <property type="entry name" value="C-type_lectin-like"/>
</dbReference>
<dbReference type="Pfam" id="PF00059">
    <property type="entry name" value="Lectin_C"/>
    <property type="match status" value="1"/>
</dbReference>
<dbReference type="InterPro" id="IPR018378">
    <property type="entry name" value="C-type_lectin_CS"/>
</dbReference>
<dbReference type="PROSITE" id="PS00615">
    <property type="entry name" value="C_TYPE_LECTIN_1"/>
    <property type="match status" value="1"/>
</dbReference>
<name>A0AAV2SKV0_MEGNR</name>
<feature type="domain" description="C-type lectin" evidence="2">
    <location>
        <begin position="196"/>
        <end position="319"/>
    </location>
</feature>